<accession>A0A835J6E2</accession>
<dbReference type="InterPro" id="IPR040256">
    <property type="entry name" value="At4g02000-like"/>
</dbReference>
<proteinExistence type="predicted"/>
<organism evidence="2 3">
    <name type="scientific">Salix dunnii</name>
    <dbReference type="NCBI Taxonomy" id="1413687"/>
    <lineage>
        <taxon>Eukaryota</taxon>
        <taxon>Viridiplantae</taxon>
        <taxon>Streptophyta</taxon>
        <taxon>Embryophyta</taxon>
        <taxon>Tracheophyta</taxon>
        <taxon>Spermatophyta</taxon>
        <taxon>Magnoliopsida</taxon>
        <taxon>eudicotyledons</taxon>
        <taxon>Gunneridae</taxon>
        <taxon>Pentapetalae</taxon>
        <taxon>rosids</taxon>
        <taxon>fabids</taxon>
        <taxon>Malpighiales</taxon>
        <taxon>Salicaceae</taxon>
        <taxon>Saliceae</taxon>
        <taxon>Salix</taxon>
    </lineage>
</organism>
<feature type="region of interest" description="Disordered" evidence="1">
    <location>
        <begin position="134"/>
        <end position="155"/>
    </location>
</feature>
<keyword evidence="3" id="KW-1185">Reference proteome</keyword>
<evidence type="ECO:0000313" key="3">
    <source>
        <dbReference type="Proteomes" id="UP000657918"/>
    </source>
</evidence>
<reference evidence="2 3" key="1">
    <citation type="submission" date="2020-10" db="EMBL/GenBank/DDBJ databases">
        <title>Plant Genome Project.</title>
        <authorList>
            <person name="Zhang R.-G."/>
        </authorList>
    </citation>
    <scope>NUCLEOTIDE SEQUENCE [LARGE SCALE GENOMIC DNA]</scope>
    <source>
        <strain evidence="2">FAFU-HL-1</strain>
        <tissue evidence="2">Leaf</tissue>
    </source>
</reference>
<dbReference type="OrthoDB" id="1939300at2759"/>
<feature type="compositionally biased region" description="Polar residues" evidence="1">
    <location>
        <begin position="136"/>
        <end position="155"/>
    </location>
</feature>
<evidence type="ECO:0000256" key="1">
    <source>
        <dbReference type="SAM" id="MobiDB-lite"/>
    </source>
</evidence>
<dbReference type="PANTHER" id="PTHR31286:SF99">
    <property type="entry name" value="DUF4283 DOMAIN-CONTAINING PROTEIN"/>
    <property type="match status" value="1"/>
</dbReference>
<protein>
    <submittedName>
        <fullName evidence="2">Uncharacterized protein</fullName>
    </submittedName>
</protein>
<name>A0A835J6E2_9ROSI</name>
<dbReference type="PANTHER" id="PTHR31286">
    <property type="entry name" value="GLYCINE-RICH CELL WALL STRUCTURAL PROTEIN 1.8-LIKE"/>
    <property type="match status" value="1"/>
</dbReference>
<dbReference type="Proteomes" id="UP000657918">
    <property type="component" value="Unassembled WGS sequence"/>
</dbReference>
<evidence type="ECO:0000313" key="2">
    <source>
        <dbReference type="EMBL" id="KAF9664275.1"/>
    </source>
</evidence>
<dbReference type="EMBL" id="JADGMS010000017">
    <property type="protein sequence ID" value="KAF9664275.1"/>
    <property type="molecule type" value="Genomic_DNA"/>
</dbReference>
<feature type="region of interest" description="Disordered" evidence="1">
    <location>
        <begin position="210"/>
        <end position="254"/>
    </location>
</feature>
<gene>
    <name evidence="2" type="ORF">SADUNF_Sadunf17G0139100</name>
</gene>
<sequence length="428" mass="47856">METKKHLNSSWADKVRVSDASTKFTLDSLPRQVDGRLQIPEEVLQESTNQCCTRLDYAQVCVELDATLPFVHTFEMEYPLFMEPITVEVDYEWKPSRCSKCKYFGHSCSVSSEANDPIDEASTPIPLVVTGEKEQGNANHNTGHENPNPNENPQLSLKSLIIPLNHVIPKLPKKITKGVANDGSATATVTPNPPIPPVNHVIPKTLQKTTNRGADDGSATTHVTPNPPCTTSRMVSPSCSITDQDPSSPLASSQTSLATTISPIKLDLTVHKKKITFVYGLHTHVDRQPLWSYLVQESAKHTTRAWLVLGDFNAVMKLGDRAGGDLAWHGHNDDFPMCMHSAQLAPFPYSDNLQSTRRSDHVIAKLLLSCTVYHVWYERNSRIFKQQFKTSQQVQREILDIVRDQLAFIPKTMRLTARARSEWGLDLQ</sequence>
<comment type="caution">
    <text evidence="2">The sequence shown here is derived from an EMBL/GenBank/DDBJ whole genome shotgun (WGS) entry which is preliminary data.</text>
</comment>
<dbReference type="AlphaFoldDB" id="A0A835J6E2"/>